<dbReference type="Proteomes" id="UP000887013">
    <property type="component" value="Unassembled WGS sequence"/>
</dbReference>
<proteinExistence type="predicted"/>
<gene>
    <name evidence="2" type="ORF">NPIL_185111</name>
</gene>
<accession>A0A8X6UGF9</accession>
<feature type="compositionally biased region" description="Low complexity" evidence="1">
    <location>
        <begin position="30"/>
        <end position="40"/>
    </location>
</feature>
<feature type="compositionally biased region" description="Polar residues" evidence="1">
    <location>
        <begin position="41"/>
        <end position="54"/>
    </location>
</feature>
<protein>
    <submittedName>
        <fullName evidence="2">Uncharacterized protein</fullName>
    </submittedName>
</protein>
<name>A0A8X6UGF9_NEPPI</name>
<dbReference type="AlphaFoldDB" id="A0A8X6UGF9"/>
<dbReference type="OrthoDB" id="10568403at2759"/>
<reference evidence="2" key="1">
    <citation type="submission" date="2020-08" db="EMBL/GenBank/DDBJ databases">
        <title>Multicomponent nature underlies the extraordinary mechanical properties of spider dragline silk.</title>
        <authorList>
            <person name="Kono N."/>
            <person name="Nakamura H."/>
            <person name="Mori M."/>
            <person name="Yoshida Y."/>
            <person name="Ohtoshi R."/>
            <person name="Malay A.D."/>
            <person name="Moran D.A.P."/>
            <person name="Tomita M."/>
            <person name="Numata K."/>
            <person name="Arakawa K."/>
        </authorList>
    </citation>
    <scope>NUCLEOTIDE SEQUENCE</scope>
</reference>
<dbReference type="EMBL" id="BMAW01028489">
    <property type="protein sequence ID" value="GFU07620.1"/>
    <property type="molecule type" value="Genomic_DNA"/>
</dbReference>
<evidence type="ECO:0000313" key="2">
    <source>
        <dbReference type="EMBL" id="GFU07620.1"/>
    </source>
</evidence>
<sequence>MYDIAIEFINALKRLMSSIEKVPLVRKSSSSKAETISSRKPPSTKTNTQQTSDKSFLIQHSQRFQLMFLGRRINVAVFGPQCARHKFRALCISQGTGGKTRVDGTSDNDSIQCSLRTAKGRETSFPHLLFVYDGEV</sequence>
<keyword evidence="3" id="KW-1185">Reference proteome</keyword>
<evidence type="ECO:0000256" key="1">
    <source>
        <dbReference type="SAM" id="MobiDB-lite"/>
    </source>
</evidence>
<feature type="region of interest" description="Disordered" evidence="1">
    <location>
        <begin position="30"/>
        <end position="54"/>
    </location>
</feature>
<comment type="caution">
    <text evidence="2">The sequence shown here is derived from an EMBL/GenBank/DDBJ whole genome shotgun (WGS) entry which is preliminary data.</text>
</comment>
<organism evidence="2 3">
    <name type="scientific">Nephila pilipes</name>
    <name type="common">Giant wood spider</name>
    <name type="synonym">Nephila maculata</name>
    <dbReference type="NCBI Taxonomy" id="299642"/>
    <lineage>
        <taxon>Eukaryota</taxon>
        <taxon>Metazoa</taxon>
        <taxon>Ecdysozoa</taxon>
        <taxon>Arthropoda</taxon>
        <taxon>Chelicerata</taxon>
        <taxon>Arachnida</taxon>
        <taxon>Araneae</taxon>
        <taxon>Araneomorphae</taxon>
        <taxon>Entelegynae</taxon>
        <taxon>Araneoidea</taxon>
        <taxon>Nephilidae</taxon>
        <taxon>Nephila</taxon>
    </lineage>
</organism>
<evidence type="ECO:0000313" key="3">
    <source>
        <dbReference type="Proteomes" id="UP000887013"/>
    </source>
</evidence>